<evidence type="ECO:0000313" key="1">
    <source>
        <dbReference type="EMBL" id="CAH2240134.1"/>
    </source>
</evidence>
<protein>
    <submittedName>
        <fullName evidence="1">Jg6388 protein</fullName>
    </submittedName>
</protein>
<gene>
    <name evidence="1" type="primary">jg6388</name>
    <name evidence="1" type="ORF">PAEG_LOCUS16746</name>
</gene>
<evidence type="ECO:0000313" key="2">
    <source>
        <dbReference type="Proteomes" id="UP000838756"/>
    </source>
</evidence>
<comment type="caution">
    <text evidence="1">The sequence shown here is derived from an EMBL/GenBank/DDBJ whole genome shotgun (WGS) entry which is preliminary data.</text>
</comment>
<dbReference type="OrthoDB" id="10006973at2759"/>
<dbReference type="Proteomes" id="UP000838756">
    <property type="component" value="Unassembled WGS sequence"/>
</dbReference>
<sequence>MPPICKLFETSALLDSECNNVEAIFMTLAHKLYSKQPLRVVSVEGERVPRLVTLSRQKRSNNINHDSCLCS</sequence>
<accession>A0A8S4RSP5</accession>
<name>A0A8S4RSP5_9NEOP</name>
<organism evidence="1 2">
    <name type="scientific">Pararge aegeria aegeria</name>
    <dbReference type="NCBI Taxonomy" id="348720"/>
    <lineage>
        <taxon>Eukaryota</taxon>
        <taxon>Metazoa</taxon>
        <taxon>Ecdysozoa</taxon>
        <taxon>Arthropoda</taxon>
        <taxon>Hexapoda</taxon>
        <taxon>Insecta</taxon>
        <taxon>Pterygota</taxon>
        <taxon>Neoptera</taxon>
        <taxon>Endopterygota</taxon>
        <taxon>Lepidoptera</taxon>
        <taxon>Glossata</taxon>
        <taxon>Ditrysia</taxon>
        <taxon>Papilionoidea</taxon>
        <taxon>Nymphalidae</taxon>
        <taxon>Satyrinae</taxon>
        <taxon>Satyrini</taxon>
        <taxon>Parargina</taxon>
        <taxon>Pararge</taxon>
    </lineage>
</organism>
<dbReference type="AlphaFoldDB" id="A0A8S4RSP5"/>
<dbReference type="EMBL" id="CAKXAJ010025470">
    <property type="protein sequence ID" value="CAH2240134.1"/>
    <property type="molecule type" value="Genomic_DNA"/>
</dbReference>
<reference evidence="1" key="1">
    <citation type="submission" date="2022-03" db="EMBL/GenBank/DDBJ databases">
        <authorList>
            <person name="Lindestad O."/>
        </authorList>
    </citation>
    <scope>NUCLEOTIDE SEQUENCE</scope>
</reference>
<proteinExistence type="predicted"/>
<keyword evidence="2" id="KW-1185">Reference proteome</keyword>